<comment type="caution">
    <text evidence="1">The sequence shown here is derived from an EMBL/GenBank/DDBJ whole genome shotgun (WGS) entry which is preliminary data.</text>
</comment>
<proteinExistence type="predicted"/>
<reference evidence="1" key="1">
    <citation type="journal article" date="2015" name="Nature">
        <title>Complex archaea that bridge the gap between prokaryotes and eukaryotes.</title>
        <authorList>
            <person name="Spang A."/>
            <person name="Saw J.H."/>
            <person name="Jorgensen S.L."/>
            <person name="Zaremba-Niedzwiedzka K."/>
            <person name="Martijn J."/>
            <person name="Lind A.E."/>
            <person name="van Eijk R."/>
            <person name="Schleper C."/>
            <person name="Guy L."/>
            <person name="Ettema T.J."/>
        </authorList>
    </citation>
    <scope>NUCLEOTIDE SEQUENCE</scope>
</reference>
<protein>
    <submittedName>
        <fullName evidence="1">Uncharacterized protein</fullName>
    </submittedName>
</protein>
<organism evidence="1">
    <name type="scientific">marine sediment metagenome</name>
    <dbReference type="NCBI Taxonomy" id="412755"/>
    <lineage>
        <taxon>unclassified sequences</taxon>
        <taxon>metagenomes</taxon>
        <taxon>ecological metagenomes</taxon>
    </lineage>
</organism>
<name>A0A0F9IUS7_9ZZZZ</name>
<gene>
    <name evidence="1" type="ORF">LCGC14_1900730</name>
</gene>
<sequence>MNRDKYGSLLVALTVLTLLAWWLLIISGKVQGTELTRLVEWALDTLDFYDWWWALGR</sequence>
<dbReference type="AlphaFoldDB" id="A0A0F9IUS7"/>
<evidence type="ECO:0000313" key="1">
    <source>
        <dbReference type="EMBL" id="KKL90837.1"/>
    </source>
</evidence>
<accession>A0A0F9IUS7</accession>
<dbReference type="EMBL" id="LAZR01019902">
    <property type="protein sequence ID" value="KKL90837.1"/>
    <property type="molecule type" value="Genomic_DNA"/>
</dbReference>